<gene>
    <name evidence="3 4" type="primary">LOC106058613</name>
</gene>
<sequence>MEDYSMLSDLAGKLKIPVKERSKWIEKQMTLKIRNEELKLRNKELELSATKRKPNDTSEDQSLETAQSLKDSGPPQPKKDKMEDVVIVDSPQPEIILIKGDLKDKSKPAIKRTRQKKGVSKDSPKSATQSNAVKKVTFLFKGDKKETQKNVRKKDKLRFTYQETLDLFNLVLQDVNWTTVPSRMSQKNHIPRTDSDYKAKLETEFKKLYPPKS</sequence>
<proteinExistence type="predicted"/>
<dbReference type="Proteomes" id="UP001165740">
    <property type="component" value="Chromosome 16"/>
</dbReference>
<dbReference type="AlphaFoldDB" id="A0A9W2Z6K5"/>
<accession>A0A9W2Z6K5</accession>
<evidence type="ECO:0000313" key="3">
    <source>
        <dbReference type="RefSeq" id="XP_055870638.1"/>
    </source>
</evidence>
<name>A0A9W2Z6K5_BIOGL</name>
<organism evidence="2 3">
    <name type="scientific">Biomphalaria glabrata</name>
    <name type="common">Bloodfluke planorb</name>
    <name type="synonym">Freshwater snail</name>
    <dbReference type="NCBI Taxonomy" id="6526"/>
    <lineage>
        <taxon>Eukaryota</taxon>
        <taxon>Metazoa</taxon>
        <taxon>Spiralia</taxon>
        <taxon>Lophotrochozoa</taxon>
        <taxon>Mollusca</taxon>
        <taxon>Gastropoda</taxon>
        <taxon>Heterobranchia</taxon>
        <taxon>Euthyneura</taxon>
        <taxon>Panpulmonata</taxon>
        <taxon>Hygrophila</taxon>
        <taxon>Lymnaeoidea</taxon>
        <taxon>Planorbidae</taxon>
        <taxon>Biomphalaria</taxon>
    </lineage>
</organism>
<protein>
    <submittedName>
        <fullName evidence="3 4">Uncharacterized protein LOC106058613 isoform X2</fullName>
    </submittedName>
</protein>
<keyword evidence="2" id="KW-1185">Reference proteome</keyword>
<dbReference type="RefSeq" id="XP_055870638.1">
    <property type="nucleotide sequence ID" value="XM_056014663.1"/>
</dbReference>
<reference evidence="3 4" key="1">
    <citation type="submission" date="2025-04" db="UniProtKB">
        <authorList>
            <consortium name="RefSeq"/>
        </authorList>
    </citation>
    <scope>IDENTIFICATION</scope>
</reference>
<evidence type="ECO:0000256" key="1">
    <source>
        <dbReference type="SAM" id="MobiDB-lite"/>
    </source>
</evidence>
<evidence type="ECO:0000313" key="2">
    <source>
        <dbReference type="Proteomes" id="UP001165740"/>
    </source>
</evidence>
<feature type="compositionally biased region" description="Basic residues" evidence="1">
    <location>
        <begin position="108"/>
        <end position="118"/>
    </location>
</feature>
<feature type="region of interest" description="Disordered" evidence="1">
    <location>
        <begin position="45"/>
        <end position="130"/>
    </location>
</feature>
<dbReference type="GeneID" id="106058613"/>
<dbReference type="RefSeq" id="XP_055870640.1">
    <property type="nucleotide sequence ID" value="XM_056014665.1"/>
</dbReference>
<evidence type="ECO:0000313" key="4">
    <source>
        <dbReference type="RefSeq" id="XP_055870640.1"/>
    </source>
</evidence>